<organism evidence="2 3">
    <name type="scientific">Candidatus Ruthenibacterium merdavium</name>
    <dbReference type="NCBI Taxonomy" id="2838752"/>
    <lineage>
        <taxon>Bacteria</taxon>
        <taxon>Bacillati</taxon>
        <taxon>Bacillota</taxon>
        <taxon>Clostridia</taxon>
        <taxon>Eubacteriales</taxon>
        <taxon>Oscillospiraceae</taxon>
        <taxon>Ruthenibacterium</taxon>
    </lineage>
</organism>
<reference evidence="2" key="1">
    <citation type="journal article" date="2021" name="PeerJ">
        <title>Extensive microbial diversity within the chicken gut microbiome revealed by metagenomics and culture.</title>
        <authorList>
            <person name="Gilroy R."/>
            <person name="Ravi A."/>
            <person name="Getino M."/>
            <person name="Pursley I."/>
            <person name="Horton D.L."/>
            <person name="Alikhan N.F."/>
            <person name="Baker D."/>
            <person name="Gharbi K."/>
            <person name="Hall N."/>
            <person name="Watson M."/>
            <person name="Adriaenssens E.M."/>
            <person name="Foster-Nyarko E."/>
            <person name="Jarju S."/>
            <person name="Secka A."/>
            <person name="Antonio M."/>
            <person name="Oren A."/>
            <person name="Chaudhuri R.R."/>
            <person name="La Ragione R."/>
            <person name="Hildebrand F."/>
            <person name="Pallen M.J."/>
        </authorList>
    </citation>
    <scope>NUCLEOTIDE SEQUENCE</scope>
    <source>
        <strain evidence="2">5933</strain>
    </source>
</reference>
<comment type="caution">
    <text evidence="2">The sequence shown here is derived from an EMBL/GenBank/DDBJ whole genome shotgun (WGS) entry which is preliminary data.</text>
</comment>
<gene>
    <name evidence="2" type="ORF">H9698_09690</name>
</gene>
<dbReference type="Proteomes" id="UP000823918">
    <property type="component" value="Unassembled WGS sequence"/>
</dbReference>
<proteinExistence type="predicted"/>
<feature type="non-terminal residue" evidence="2">
    <location>
        <position position="173"/>
    </location>
</feature>
<dbReference type="AlphaFoldDB" id="A0A9D2TL23"/>
<feature type="chain" id="PRO_5038628279" description="Lipoprotein" evidence="1">
    <location>
        <begin position="21"/>
        <end position="173"/>
    </location>
</feature>
<accession>A0A9D2TL23</accession>
<sequence>MNKKVIGFLCGVAACSVLTACSGQEASPTAASISQSMPASSESIPVSLNNPATQSFDKWVAASEASLNQRYEQALEGFTKSEGKTVHGFQVYTDEAGDEYIISGVTPVKLRDGNIPESAAQNLRTEKTYQKVILTDQSTVDYIKESYEYFKDSLEKSSARSFDQYVSTEYDFT</sequence>
<evidence type="ECO:0000313" key="3">
    <source>
        <dbReference type="Proteomes" id="UP000823918"/>
    </source>
</evidence>
<reference evidence="2" key="2">
    <citation type="submission" date="2021-04" db="EMBL/GenBank/DDBJ databases">
        <authorList>
            <person name="Gilroy R."/>
        </authorList>
    </citation>
    <scope>NUCLEOTIDE SEQUENCE</scope>
    <source>
        <strain evidence="2">5933</strain>
    </source>
</reference>
<evidence type="ECO:0008006" key="4">
    <source>
        <dbReference type="Google" id="ProtNLM"/>
    </source>
</evidence>
<name>A0A9D2TL23_9FIRM</name>
<evidence type="ECO:0000313" key="2">
    <source>
        <dbReference type="EMBL" id="HJC73046.1"/>
    </source>
</evidence>
<dbReference type="PROSITE" id="PS51257">
    <property type="entry name" value="PROKAR_LIPOPROTEIN"/>
    <property type="match status" value="1"/>
</dbReference>
<dbReference type="EMBL" id="DWWA01000051">
    <property type="protein sequence ID" value="HJC73046.1"/>
    <property type="molecule type" value="Genomic_DNA"/>
</dbReference>
<protein>
    <recommendedName>
        <fullName evidence="4">Lipoprotein</fullName>
    </recommendedName>
</protein>
<evidence type="ECO:0000256" key="1">
    <source>
        <dbReference type="SAM" id="SignalP"/>
    </source>
</evidence>
<keyword evidence="1" id="KW-0732">Signal</keyword>
<feature type="signal peptide" evidence="1">
    <location>
        <begin position="1"/>
        <end position="20"/>
    </location>
</feature>